<organism evidence="1 2">
    <name type="scientific">Aquarana catesbeiana</name>
    <name type="common">American bullfrog</name>
    <name type="synonym">Rana catesbeiana</name>
    <dbReference type="NCBI Taxonomy" id="8400"/>
    <lineage>
        <taxon>Eukaryota</taxon>
        <taxon>Metazoa</taxon>
        <taxon>Chordata</taxon>
        <taxon>Craniata</taxon>
        <taxon>Vertebrata</taxon>
        <taxon>Euteleostomi</taxon>
        <taxon>Amphibia</taxon>
        <taxon>Batrachia</taxon>
        <taxon>Anura</taxon>
        <taxon>Neobatrachia</taxon>
        <taxon>Ranoidea</taxon>
        <taxon>Ranidae</taxon>
        <taxon>Aquarana</taxon>
    </lineage>
</organism>
<dbReference type="EMBL" id="KZ059930">
    <property type="protein sequence ID" value="PIO13116.1"/>
    <property type="molecule type" value="Genomic_DNA"/>
</dbReference>
<evidence type="ECO:0000313" key="2">
    <source>
        <dbReference type="Proteomes" id="UP000228934"/>
    </source>
</evidence>
<reference evidence="2" key="1">
    <citation type="journal article" date="2017" name="Nat. Commun.">
        <title>The North American bullfrog draft genome provides insight into hormonal regulation of long noncoding RNA.</title>
        <authorList>
            <person name="Hammond S.A."/>
            <person name="Warren R.L."/>
            <person name="Vandervalk B.P."/>
            <person name="Kucuk E."/>
            <person name="Khan H."/>
            <person name="Gibb E.A."/>
            <person name="Pandoh P."/>
            <person name="Kirk H."/>
            <person name="Zhao Y."/>
            <person name="Jones M."/>
            <person name="Mungall A.J."/>
            <person name="Coope R."/>
            <person name="Pleasance S."/>
            <person name="Moore R.A."/>
            <person name="Holt R.A."/>
            <person name="Round J.M."/>
            <person name="Ohora S."/>
            <person name="Walle B.V."/>
            <person name="Veldhoen N."/>
            <person name="Helbing C.C."/>
            <person name="Birol I."/>
        </authorList>
    </citation>
    <scope>NUCLEOTIDE SEQUENCE [LARGE SCALE GENOMIC DNA]</scope>
</reference>
<gene>
    <name evidence="1" type="ORF">AB205_0156530</name>
</gene>
<protein>
    <submittedName>
        <fullName evidence="1">Uncharacterized protein</fullName>
    </submittedName>
</protein>
<keyword evidence="2" id="KW-1185">Reference proteome</keyword>
<dbReference type="Proteomes" id="UP000228934">
    <property type="component" value="Unassembled WGS sequence"/>
</dbReference>
<evidence type="ECO:0000313" key="1">
    <source>
        <dbReference type="EMBL" id="PIO13116.1"/>
    </source>
</evidence>
<accession>A0A2G9QC16</accession>
<name>A0A2G9QC16_AQUCT</name>
<proteinExistence type="predicted"/>
<sequence>MSRRPLRRGRHSQATKRGQAASVSTVVVVDMVHPLQVAVGHACSFFAAAGCVIEPQHAEELVEWIMKPSSSSSSSDT</sequence>
<dbReference type="AlphaFoldDB" id="A0A2G9QC16"/>